<feature type="compositionally biased region" description="Low complexity" evidence="1">
    <location>
        <begin position="21"/>
        <end position="30"/>
    </location>
</feature>
<dbReference type="Proteomes" id="UP000255543">
    <property type="component" value="Unassembled WGS sequence"/>
</dbReference>
<dbReference type="EMBL" id="UGEB01000001">
    <property type="protein sequence ID" value="STL02707.1"/>
    <property type="molecule type" value="Genomic_DNA"/>
</dbReference>
<reference evidence="2 3" key="1">
    <citation type="submission" date="2018-06" db="EMBL/GenBank/DDBJ databases">
        <authorList>
            <consortium name="Pathogen Informatics"/>
            <person name="Doyle S."/>
        </authorList>
    </citation>
    <scope>NUCLEOTIDE SEQUENCE [LARGE SCALE GENOMIC DNA]</scope>
    <source>
        <strain evidence="2 3">NCTC8179</strain>
    </source>
</reference>
<gene>
    <name evidence="2" type="ORF">NCTC8179_05728</name>
</gene>
<feature type="region of interest" description="Disordered" evidence="1">
    <location>
        <begin position="1"/>
        <end position="46"/>
    </location>
</feature>
<protein>
    <submittedName>
        <fullName evidence="2">Uncharacterized protein</fullName>
    </submittedName>
</protein>
<evidence type="ECO:0000256" key="1">
    <source>
        <dbReference type="SAM" id="MobiDB-lite"/>
    </source>
</evidence>
<proteinExistence type="predicted"/>
<organism evidence="2 3">
    <name type="scientific">Escherichia coli</name>
    <dbReference type="NCBI Taxonomy" id="562"/>
    <lineage>
        <taxon>Bacteria</taxon>
        <taxon>Pseudomonadati</taxon>
        <taxon>Pseudomonadota</taxon>
        <taxon>Gammaproteobacteria</taxon>
        <taxon>Enterobacterales</taxon>
        <taxon>Enterobacteriaceae</taxon>
        <taxon>Escherichia</taxon>
    </lineage>
</organism>
<feature type="compositionally biased region" description="Basic residues" evidence="1">
    <location>
        <begin position="1"/>
        <end position="15"/>
    </location>
</feature>
<evidence type="ECO:0000313" key="3">
    <source>
        <dbReference type="Proteomes" id="UP000255543"/>
    </source>
</evidence>
<name>A0A377ABE3_ECOLX</name>
<sequence>MRRSHIKQQIRRQHMHNGIGNTQTTQQNTQKVEHRRHNHGELRTHRAGIDNGCHGVGCVMETIDGFVEQHKSQCKQ</sequence>
<dbReference type="AlphaFoldDB" id="A0A377ABE3"/>
<accession>A0A377ABE3</accession>
<evidence type="ECO:0000313" key="2">
    <source>
        <dbReference type="EMBL" id="STL02707.1"/>
    </source>
</evidence>